<proteinExistence type="predicted"/>
<keyword evidence="1" id="KW-0472">Membrane</keyword>
<evidence type="ECO:0008006" key="4">
    <source>
        <dbReference type="Google" id="ProtNLM"/>
    </source>
</evidence>
<dbReference type="RefSeq" id="WP_188804283.1">
    <property type="nucleotide sequence ID" value="NZ_BMOK01000014.1"/>
</dbReference>
<evidence type="ECO:0000313" key="2">
    <source>
        <dbReference type="EMBL" id="GGL61766.1"/>
    </source>
</evidence>
<dbReference type="Proteomes" id="UP000654670">
    <property type="component" value="Unassembled WGS sequence"/>
</dbReference>
<feature type="transmembrane region" description="Helical" evidence="1">
    <location>
        <begin position="355"/>
        <end position="377"/>
    </location>
</feature>
<feature type="transmembrane region" description="Helical" evidence="1">
    <location>
        <begin position="430"/>
        <end position="448"/>
    </location>
</feature>
<feature type="transmembrane region" description="Helical" evidence="1">
    <location>
        <begin position="323"/>
        <end position="343"/>
    </location>
</feature>
<feature type="transmembrane region" description="Helical" evidence="1">
    <location>
        <begin position="217"/>
        <end position="240"/>
    </location>
</feature>
<accession>A0A917S8I7</accession>
<keyword evidence="1" id="KW-0812">Transmembrane</keyword>
<feature type="transmembrane region" description="Helical" evidence="1">
    <location>
        <begin position="260"/>
        <end position="277"/>
    </location>
</feature>
<dbReference type="EMBL" id="BMOK01000014">
    <property type="protein sequence ID" value="GGL61766.1"/>
    <property type="molecule type" value="Genomic_DNA"/>
</dbReference>
<name>A0A917S8I7_9BACL</name>
<comment type="caution">
    <text evidence="2">The sequence shown here is derived from an EMBL/GenBank/DDBJ whole genome shotgun (WGS) entry which is preliminary data.</text>
</comment>
<feature type="transmembrane region" description="Helical" evidence="1">
    <location>
        <begin position="184"/>
        <end position="205"/>
    </location>
</feature>
<dbReference type="AlphaFoldDB" id="A0A917S8I7"/>
<evidence type="ECO:0000256" key="1">
    <source>
        <dbReference type="SAM" id="Phobius"/>
    </source>
</evidence>
<feature type="transmembrane region" description="Helical" evidence="1">
    <location>
        <begin position="129"/>
        <end position="148"/>
    </location>
</feature>
<reference evidence="2" key="1">
    <citation type="journal article" date="2014" name="Int. J. Syst. Evol. Microbiol.">
        <title>Complete genome sequence of Corynebacterium casei LMG S-19264T (=DSM 44701T), isolated from a smear-ripened cheese.</title>
        <authorList>
            <consortium name="US DOE Joint Genome Institute (JGI-PGF)"/>
            <person name="Walter F."/>
            <person name="Albersmeier A."/>
            <person name="Kalinowski J."/>
            <person name="Ruckert C."/>
        </authorList>
    </citation>
    <scope>NUCLEOTIDE SEQUENCE</scope>
    <source>
        <strain evidence="2">JCM 15325</strain>
    </source>
</reference>
<protein>
    <recommendedName>
        <fullName evidence="4">DUF4153 domain-containing protein</fullName>
    </recommendedName>
</protein>
<feature type="transmembrane region" description="Helical" evidence="1">
    <location>
        <begin position="289"/>
        <end position="311"/>
    </location>
</feature>
<feature type="transmembrane region" description="Helical" evidence="1">
    <location>
        <begin position="160"/>
        <end position="178"/>
    </location>
</feature>
<reference evidence="2" key="2">
    <citation type="submission" date="2020-09" db="EMBL/GenBank/DDBJ databases">
        <authorList>
            <person name="Sun Q."/>
            <person name="Ohkuma M."/>
        </authorList>
    </citation>
    <scope>NUCLEOTIDE SEQUENCE</scope>
    <source>
        <strain evidence="2">JCM 15325</strain>
    </source>
</reference>
<gene>
    <name evidence="2" type="ORF">GCM10007968_27180</name>
</gene>
<feature type="transmembrane region" description="Helical" evidence="1">
    <location>
        <begin position="389"/>
        <end position="410"/>
    </location>
</feature>
<sequence length="451" mass="51311">MFDLELNIRSWSDHLRARGNFKETDLLELENHLRDEIDDLIEAGLSQDESFLIGVKRLGNVNAISEEYSKVNSENLWKHLLIDPDHVYGVSRNRKYIALVIIFSLLAGTLMKIPELFGFKLFNPADQLFYFKNLSLFILPFIAVFFLVKHQSNWKMTASILGIFFLAALTINLFPSYPPKSTELLTGIHLPIFLWLITGAAYMGLEWKLTGRRMDFIRFTGEAVIYGTLIFCGIIVLALFTETIFRAIQIDLSSFIQQYLSVYGGCATAMITVYLVEYKKSVVENFAPILAKLFSPLFLITMIAFLFVMIISGKSPFVDRNFLIGFDLMLVLVLGLVLYVISARDSHDNNKLFDYLNLALILAALIIDGVALSAILFRLSTFGITPNKIAALGENLTLLVNLGGLAWLYLRYLVKKNDFPHLEKWQTAYLSVYVIWMAVVAFAFPIMFRFS</sequence>
<dbReference type="InterPro" id="IPR047928">
    <property type="entry name" value="Perm_prefix_1"/>
</dbReference>
<evidence type="ECO:0000313" key="3">
    <source>
        <dbReference type="Proteomes" id="UP000654670"/>
    </source>
</evidence>
<keyword evidence="3" id="KW-1185">Reference proteome</keyword>
<keyword evidence="1" id="KW-1133">Transmembrane helix</keyword>
<dbReference type="NCBIfam" id="NF038403">
    <property type="entry name" value="perm_prefix_1"/>
    <property type="match status" value="1"/>
</dbReference>
<feature type="transmembrane region" description="Helical" evidence="1">
    <location>
        <begin position="96"/>
        <end position="117"/>
    </location>
</feature>
<organism evidence="2 3">
    <name type="scientific">Sporolactobacillus putidus</name>
    <dbReference type="NCBI Taxonomy" id="492735"/>
    <lineage>
        <taxon>Bacteria</taxon>
        <taxon>Bacillati</taxon>
        <taxon>Bacillota</taxon>
        <taxon>Bacilli</taxon>
        <taxon>Bacillales</taxon>
        <taxon>Sporolactobacillaceae</taxon>
        <taxon>Sporolactobacillus</taxon>
    </lineage>
</organism>